<organism evidence="2 3">
    <name type="scientific">Cupriavidus taiwanensis</name>
    <dbReference type="NCBI Taxonomy" id="164546"/>
    <lineage>
        <taxon>Bacteria</taxon>
        <taxon>Pseudomonadati</taxon>
        <taxon>Pseudomonadota</taxon>
        <taxon>Betaproteobacteria</taxon>
        <taxon>Burkholderiales</taxon>
        <taxon>Burkholderiaceae</taxon>
        <taxon>Cupriavidus</taxon>
    </lineage>
</organism>
<dbReference type="EMBL" id="OFSN01000019">
    <property type="protein sequence ID" value="SOY71902.1"/>
    <property type="molecule type" value="Genomic_DNA"/>
</dbReference>
<reference evidence="2 3" key="1">
    <citation type="submission" date="2018-01" db="EMBL/GenBank/DDBJ databases">
        <authorList>
            <person name="Clerissi C."/>
        </authorList>
    </citation>
    <scope>NUCLEOTIDE SEQUENCE [LARGE SCALE GENOMIC DNA]</scope>
    <source>
        <strain evidence="2">Cupriavidus taiwanensis LMG 19430</strain>
    </source>
</reference>
<evidence type="ECO:0000256" key="1">
    <source>
        <dbReference type="SAM" id="MobiDB-lite"/>
    </source>
</evidence>
<gene>
    <name evidence="2" type="ORF">CBM2586_B130622</name>
</gene>
<evidence type="ECO:0000313" key="2">
    <source>
        <dbReference type="EMBL" id="SOY71902.1"/>
    </source>
</evidence>
<accession>A0A975XLI5</accession>
<dbReference type="AlphaFoldDB" id="A0A975XLI5"/>
<dbReference type="Proteomes" id="UP000257016">
    <property type="component" value="Unassembled WGS sequence"/>
</dbReference>
<name>A0A975XLI5_9BURK</name>
<evidence type="ECO:0000313" key="3">
    <source>
        <dbReference type="Proteomes" id="UP000257016"/>
    </source>
</evidence>
<sequence length="83" mass="9252">MPAPALTPGKRERGAHQQQAVTVTRVIHCNAAPSARHKEQSWPSYAMYPVSANTTAPPEAGARSRQLPRRSARRWIPSRPRSR</sequence>
<feature type="region of interest" description="Disordered" evidence="1">
    <location>
        <begin position="49"/>
        <end position="83"/>
    </location>
</feature>
<protein>
    <submittedName>
        <fullName evidence="2">Uncharacterized protein</fullName>
    </submittedName>
</protein>
<comment type="caution">
    <text evidence="2">The sequence shown here is derived from an EMBL/GenBank/DDBJ whole genome shotgun (WGS) entry which is preliminary data.</text>
</comment>
<proteinExistence type="predicted"/>